<comment type="caution">
    <text evidence="1">The sequence shown here is derived from an EMBL/GenBank/DDBJ whole genome shotgun (WGS) entry which is preliminary data.</text>
</comment>
<accession>A0ACC2XFJ6</accession>
<gene>
    <name evidence="1" type="ORF">QFC24_004388</name>
</gene>
<evidence type="ECO:0000313" key="1">
    <source>
        <dbReference type="EMBL" id="KAJ9122160.1"/>
    </source>
</evidence>
<name>A0ACC2XFJ6_9TREE</name>
<dbReference type="Proteomes" id="UP001234202">
    <property type="component" value="Unassembled WGS sequence"/>
</dbReference>
<protein>
    <submittedName>
        <fullName evidence="1">Uncharacterized protein</fullName>
    </submittedName>
</protein>
<evidence type="ECO:0000313" key="2">
    <source>
        <dbReference type="Proteomes" id="UP001234202"/>
    </source>
</evidence>
<reference evidence="1" key="1">
    <citation type="submission" date="2023-04" db="EMBL/GenBank/DDBJ databases">
        <title>Draft Genome sequencing of Naganishia species isolated from polar environments using Oxford Nanopore Technology.</title>
        <authorList>
            <person name="Leo P."/>
            <person name="Venkateswaran K."/>
        </authorList>
    </citation>
    <scope>NUCLEOTIDE SEQUENCE</scope>
    <source>
        <strain evidence="1">DBVPG 5303</strain>
    </source>
</reference>
<proteinExistence type="predicted"/>
<keyword evidence="2" id="KW-1185">Reference proteome</keyword>
<organism evidence="1 2">
    <name type="scientific">Naganishia onofrii</name>
    <dbReference type="NCBI Taxonomy" id="1851511"/>
    <lineage>
        <taxon>Eukaryota</taxon>
        <taxon>Fungi</taxon>
        <taxon>Dikarya</taxon>
        <taxon>Basidiomycota</taxon>
        <taxon>Agaricomycotina</taxon>
        <taxon>Tremellomycetes</taxon>
        <taxon>Filobasidiales</taxon>
        <taxon>Filobasidiaceae</taxon>
        <taxon>Naganishia</taxon>
    </lineage>
</organism>
<dbReference type="EMBL" id="JASBWV010000015">
    <property type="protein sequence ID" value="KAJ9122160.1"/>
    <property type="molecule type" value="Genomic_DNA"/>
</dbReference>
<sequence length="742" mass="82821">MTPSIADRIAHAGEKVASRTVGDAKKRQLDGYAVNEQDSSPLTTYWGTQVDKTDVSIRAGERGPTIMNDFHAREKIQKFDHERIPERVVHARGAGAHGTFKLHTAIPELTKAGFLTDTTRETPCFLRFSTVAGSRGSADTVRDVRGFALKLYTQEDIPIFFIQDSIQFPDLVHALKPEPHNEIPQAQTAHDNAWDWMSLSPQSAAMTMWILSDRTIPRSYRMMQGFGIHTFRLVNAEGKSSFVKFHFTPELGTHSLVWDEALKLAGILISTDVIVSRPFKRSGSREAHVDICSVYDAIEAGAYPKWKFGVQVIPEEREHEFDFDLLDSTKLVPEDLIPVQYIGTLELNRNTDNYFAETEQVNQDPYFVGFTSCFNIVPGIDFTDDPLLALRNFSYLDTQLSRLGVNFDQLPINQPVCPFAFNHRDGQHRTYIDKNRTPYYPNRHNTTPQNTFAQGAYTNYKAPVSGIQDRVLGPKFQDHYTQATLFYNSLSDVEKEHLISAASFELGKCDEQIVQQRMIERFNMIDHDLAVKIAENFGGLTVPAEVIPNHGRKSEYLSQITGKGQTFTATGRKIGVFLLPGFSATVVSEVKAALLAKGVIVMIVGPTKGPVSSGTVSFDTQFTFETCRSTHFDAVMFIGANDDSNDQYLATLKQKGRVRHAAVEAYAHKKLVVFHGNTIGWGVDNVLPGEFSADVKSSSGIKVEKGVIFVPNAGAGIELNSTIMEEMAKHRCWERPTDHLAV</sequence>